<reference evidence="3 4" key="1">
    <citation type="journal article" date="2019" name="Nat. Microbiol.">
        <title>Mediterranean grassland soil C-N compound turnover is dependent on rainfall and depth, and is mediated by genomically divergent microorganisms.</title>
        <authorList>
            <person name="Diamond S."/>
            <person name="Andeer P.F."/>
            <person name="Li Z."/>
            <person name="Crits-Christoph A."/>
            <person name="Burstein D."/>
            <person name="Anantharaman K."/>
            <person name="Lane K.R."/>
            <person name="Thomas B.C."/>
            <person name="Pan C."/>
            <person name="Northen T.R."/>
            <person name="Banfield J.F."/>
        </authorList>
    </citation>
    <scope>NUCLEOTIDE SEQUENCE [LARGE SCALE GENOMIC DNA]</scope>
    <source>
        <strain evidence="3">WS_3</strain>
    </source>
</reference>
<dbReference type="Proteomes" id="UP000320184">
    <property type="component" value="Unassembled WGS sequence"/>
</dbReference>
<evidence type="ECO:0000313" key="3">
    <source>
        <dbReference type="EMBL" id="TMQ52566.1"/>
    </source>
</evidence>
<feature type="region of interest" description="Disordered" evidence="1">
    <location>
        <begin position="176"/>
        <end position="205"/>
    </location>
</feature>
<name>A0A538SMG0_UNCEI</name>
<comment type="caution">
    <text evidence="3">The sequence shown here is derived from an EMBL/GenBank/DDBJ whole genome shotgun (WGS) entry which is preliminary data.</text>
</comment>
<gene>
    <name evidence="3" type="ORF">E6K73_02680</name>
</gene>
<evidence type="ECO:0000313" key="4">
    <source>
        <dbReference type="Proteomes" id="UP000320184"/>
    </source>
</evidence>
<proteinExistence type="predicted"/>
<sequence>MNLLVVIAAVPLVAVQASLFEWAFHRYWLHRPWLPKGCFTAHTLVHHQLCKFDDTFHAVEEEQHEALTFQWWGGPVLIAINLAPWLLGTWVLAVTRAIQPNLALLATVVVVFLLYYAGYEGFHYLMHKPSIPWIERSRLFRFLEHHHRIHHGQMDRNLNVLLPIADLMLGTLVLDSPRPQTTPEGARKLARRHSRYGKRLSDGGG</sequence>
<feature type="compositionally biased region" description="Basic residues" evidence="1">
    <location>
        <begin position="188"/>
        <end position="198"/>
    </location>
</feature>
<dbReference type="EMBL" id="VBOT01000031">
    <property type="protein sequence ID" value="TMQ52566.1"/>
    <property type="molecule type" value="Genomic_DNA"/>
</dbReference>
<keyword evidence="2" id="KW-0812">Transmembrane</keyword>
<evidence type="ECO:0000256" key="1">
    <source>
        <dbReference type="SAM" id="MobiDB-lite"/>
    </source>
</evidence>
<protein>
    <submittedName>
        <fullName evidence="3">Fatty acid hydroxylase</fullName>
    </submittedName>
</protein>
<dbReference type="AlphaFoldDB" id="A0A538SMG0"/>
<organism evidence="3 4">
    <name type="scientific">Eiseniibacteriota bacterium</name>
    <dbReference type="NCBI Taxonomy" id="2212470"/>
    <lineage>
        <taxon>Bacteria</taxon>
        <taxon>Candidatus Eiseniibacteriota</taxon>
    </lineage>
</organism>
<accession>A0A538SMG0</accession>
<feature type="transmembrane region" description="Helical" evidence="2">
    <location>
        <begin position="102"/>
        <end position="119"/>
    </location>
</feature>
<feature type="transmembrane region" description="Helical" evidence="2">
    <location>
        <begin position="76"/>
        <end position="95"/>
    </location>
</feature>
<evidence type="ECO:0000256" key="2">
    <source>
        <dbReference type="SAM" id="Phobius"/>
    </source>
</evidence>
<keyword evidence="2" id="KW-0472">Membrane</keyword>
<keyword evidence="2" id="KW-1133">Transmembrane helix</keyword>